<evidence type="ECO:0000256" key="4">
    <source>
        <dbReference type="ARBA" id="ARBA00022723"/>
    </source>
</evidence>
<dbReference type="Gene3D" id="1.10.630.10">
    <property type="entry name" value="Cytochrome P450"/>
    <property type="match status" value="1"/>
</dbReference>
<dbReference type="SUPFAM" id="SSF48264">
    <property type="entry name" value="Cytochrome P450"/>
    <property type="match status" value="1"/>
</dbReference>
<keyword evidence="8" id="KW-0472">Membrane</keyword>
<evidence type="ECO:0008006" key="11">
    <source>
        <dbReference type="Google" id="ProtNLM"/>
    </source>
</evidence>
<dbReference type="InterPro" id="IPR036396">
    <property type="entry name" value="Cyt_P450_sf"/>
</dbReference>
<dbReference type="InterPro" id="IPR002401">
    <property type="entry name" value="Cyt_P450_E_grp-I"/>
</dbReference>
<dbReference type="Pfam" id="PF00067">
    <property type="entry name" value="p450"/>
    <property type="match status" value="2"/>
</dbReference>
<accession>A0ABQ9HAT6</accession>
<comment type="cofactor">
    <cofactor evidence="1">
        <name>heme</name>
        <dbReference type="ChEBI" id="CHEBI:30413"/>
    </cofactor>
</comment>
<sequence>MFYGAAVAERLACSPPTNTNRVQSPAGSLPGFRMGESCLAMPLVGGFSRGSPVSAALQFRRWSILTSITTNGSEDLGPPRLPLWGSHWFIFLANYRYTYKALAALGRYYNTNILGLHIGPFPAIVTLDYTGIKEVYDNPHCQGRLDGFLVRARAMGQRLGIFFTDGEQWKSQRRFMLKNMRDLGYARRSPVFEDVVGQEVQDLLDLINGDRNDEALVYSTPINDVQALQERIINACQHILDQPGVFQRSAFTDSCLRLPRAFAVGSANMLSYVIFGGRYPPAEHHKLYKLADMSCYAIREVSVTGETVAITPWLRHFGSRQFGMKGFVSGTNFVTNFFRAALEEHKATIDTSDENNLLDFMDFYLHKLKQNKSKGNEDFFQEDELLMMATDMMLPTISTMASLMSYVLLLLALHPEITARAQQSLDAAVGRDRLPTLDDRNRRVSC</sequence>
<evidence type="ECO:0000256" key="6">
    <source>
        <dbReference type="ARBA" id="ARBA00023004"/>
    </source>
</evidence>
<evidence type="ECO:0000256" key="5">
    <source>
        <dbReference type="ARBA" id="ARBA00023002"/>
    </source>
</evidence>
<dbReference type="PANTHER" id="PTHR24300">
    <property type="entry name" value="CYTOCHROME P450 508A4-RELATED"/>
    <property type="match status" value="1"/>
</dbReference>
<feature type="transmembrane region" description="Helical" evidence="8">
    <location>
        <begin position="392"/>
        <end position="413"/>
    </location>
</feature>
<proteinExistence type="inferred from homology"/>
<keyword evidence="4" id="KW-0479">Metal-binding</keyword>
<evidence type="ECO:0000256" key="2">
    <source>
        <dbReference type="ARBA" id="ARBA00010617"/>
    </source>
</evidence>
<dbReference type="EMBL" id="JARBHB010000006">
    <property type="protein sequence ID" value="KAJ8881443.1"/>
    <property type="molecule type" value="Genomic_DNA"/>
</dbReference>
<dbReference type="InterPro" id="IPR050182">
    <property type="entry name" value="Cytochrome_P450_fam2"/>
</dbReference>
<dbReference type="PANTHER" id="PTHR24300:SF376">
    <property type="entry name" value="CYTOCHROME P450 15A1"/>
    <property type="match status" value="1"/>
</dbReference>
<comment type="caution">
    <text evidence="9">The sequence shown here is derived from an EMBL/GenBank/DDBJ whole genome shotgun (WGS) entry which is preliminary data.</text>
</comment>
<keyword evidence="5" id="KW-0560">Oxidoreductase</keyword>
<keyword evidence="7" id="KW-0503">Monooxygenase</keyword>
<evidence type="ECO:0000256" key="7">
    <source>
        <dbReference type="ARBA" id="ARBA00023033"/>
    </source>
</evidence>
<organism evidence="9 10">
    <name type="scientific">Dryococelus australis</name>
    <dbReference type="NCBI Taxonomy" id="614101"/>
    <lineage>
        <taxon>Eukaryota</taxon>
        <taxon>Metazoa</taxon>
        <taxon>Ecdysozoa</taxon>
        <taxon>Arthropoda</taxon>
        <taxon>Hexapoda</taxon>
        <taxon>Insecta</taxon>
        <taxon>Pterygota</taxon>
        <taxon>Neoptera</taxon>
        <taxon>Polyneoptera</taxon>
        <taxon>Phasmatodea</taxon>
        <taxon>Verophasmatodea</taxon>
        <taxon>Anareolatae</taxon>
        <taxon>Phasmatidae</taxon>
        <taxon>Eurycanthinae</taxon>
        <taxon>Dryococelus</taxon>
    </lineage>
</organism>
<evidence type="ECO:0000256" key="8">
    <source>
        <dbReference type="SAM" id="Phobius"/>
    </source>
</evidence>
<name>A0ABQ9HAT6_9NEOP</name>
<keyword evidence="10" id="KW-1185">Reference proteome</keyword>
<gene>
    <name evidence="9" type="ORF">PR048_017924</name>
</gene>
<keyword evidence="8" id="KW-0812">Transmembrane</keyword>
<reference evidence="9 10" key="1">
    <citation type="submission" date="2023-02" db="EMBL/GenBank/DDBJ databases">
        <title>LHISI_Scaffold_Assembly.</title>
        <authorList>
            <person name="Stuart O.P."/>
            <person name="Cleave R."/>
            <person name="Magrath M.J.L."/>
            <person name="Mikheyev A.S."/>
        </authorList>
    </citation>
    <scope>NUCLEOTIDE SEQUENCE [LARGE SCALE GENOMIC DNA]</scope>
    <source>
        <strain evidence="9">Daus_M_001</strain>
        <tissue evidence="9">Leg muscle</tissue>
    </source>
</reference>
<dbReference type="PRINTS" id="PR00463">
    <property type="entry name" value="EP450I"/>
</dbReference>
<evidence type="ECO:0000313" key="10">
    <source>
        <dbReference type="Proteomes" id="UP001159363"/>
    </source>
</evidence>
<comment type="similarity">
    <text evidence="2">Belongs to the cytochrome P450 family.</text>
</comment>
<keyword evidence="3" id="KW-0349">Heme</keyword>
<dbReference type="Proteomes" id="UP001159363">
    <property type="component" value="Chromosome 5"/>
</dbReference>
<keyword evidence="8" id="KW-1133">Transmembrane helix</keyword>
<protein>
    <recommendedName>
        <fullName evidence="11">Cytochrome P450</fullName>
    </recommendedName>
</protein>
<keyword evidence="6" id="KW-0408">Iron</keyword>
<evidence type="ECO:0000256" key="1">
    <source>
        <dbReference type="ARBA" id="ARBA00001971"/>
    </source>
</evidence>
<evidence type="ECO:0000313" key="9">
    <source>
        <dbReference type="EMBL" id="KAJ8881443.1"/>
    </source>
</evidence>
<evidence type="ECO:0000256" key="3">
    <source>
        <dbReference type="ARBA" id="ARBA00022617"/>
    </source>
</evidence>
<dbReference type="InterPro" id="IPR001128">
    <property type="entry name" value="Cyt_P450"/>
</dbReference>